<dbReference type="EMBL" id="CP006850">
    <property type="protein sequence ID" value="AHH19584.1"/>
    <property type="molecule type" value="Genomic_DNA"/>
</dbReference>
<name>W5TK89_9NOCA</name>
<protein>
    <submittedName>
        <fullName evidence="4">Putative transcriptional regulator, TetR family</fullName>
    </submittedName>
</protein>
<dbReference type="GO" id="GO:0003700">
    <property type="term" value="F:DNA-binding transcription factor activity"/>
    <property type="evidence" value="ECO:0007669"/>
    <property type="project" value="TreeGrafter"/>
</dbReference>
<dbReference type="Pfam" id="PF00440">
    <property type="entry name" value="TetR_N"/>
    <property type="match status" value="1"/>
</dbReference>
<evidence type="ECO:0000313" key="4">
    <source>
        <dbReference type="EMBL" id="AHH19584.1"/>
    </source>
</evidence>
<reference evidence="4 5" key="1">
    <citation type="journal article" date="2014" name="Appl. Environ. Microbiol.">
        <title>Insights into the Microbial Degradation of Rubber and Gutta-Percha by Analysis of the Complete Genome of Nocardia nova SH22a.</title>
        <authorList>
            <person name="Luo Q."/>
            <person name="Hiessl S."/>
            <person name="Poehlein A."/>
            <person name="Daniel R."/>
            <person name="Steinbuchel A."/>
        </authorList>
    </citation>
    <scope>NUCLEOTIDE SEQUENCE [LARGE SCALE GENOMIC DNA]</scope>
    <source>
        <strain evidence="4">SH22a</strain>
    </source>
</reference>
<dbReference type="AlphaFoldDB" id="W5TK89"/>
<dbReference type="GO" id="GO:0000976">
    <property type="term" value="F:transcription cis-regulatory region binding"/>
    <property type="evidence" value="ECO:0007669"/>
    <property type="project" value="TreeGrafter"/>
</dbReference>
<dbReference type="PROSITE" id="PS50977">
    <property type="entry name" value="HTH_TETR_2"/>
    <property type="match status" value="1"/>
</dbReference>
<dbReference type="STRING" id="1415166.NONO_c48000"/>
<evidence type="ECO:0000256" key="1">
    <source>
        <dbReference type="ARBA" id="ARBA00023125"/>
    </source>
</evidence>
<dbReference type="HOGENOM" id="CLU_069356_39_1_11"/>
<evidence type="ECO:0000256" key="2">
    <source>
        <dbReference type="PROSITE-ProRule" id="PRU00335"/>
    </source>
</evidence>
<feature type="DNA-binding region" description="H-T-H motif" evidence="2">
    <location>
        <begin position="22"/>
        <end position="41"/>
    </location>
</feature>
<sequence>MEETILDAALERILQVGIRRASLDDIARRAGVNRVTIYRRFRVKENLVDAVLQREIGRVLAEVGQITASTPGLSAQIEEAALFIIRQTRTHPLVTQLLTVVPEEAVEFYTVRGKDLVGLGIWYIDVILRRSQEHGMIGDYDPQPVAEFLARFAHSLLLTPLGGVNFEDDRLAREFVRSAIVPIVLHGLTSPPDPSDRP</sequence>
<evidence type="ECO:0000313" key="5">
    <source>
        <dbReference type="Proteomes" id="UP000019150"/>
    </source>
</evidence>
<keyword evidence="5" id="KW-1185">Reference proteome</keyword>
<accession>W5TK89</accession>
<feature type="domain" description="HTH tetR-type" evidence="3">
    <location>
        <begin position="1"/>
        <end position="59"/>
    </location>
</feature>
<evidence type="ECO:0000259" key="3">
    <source>
        <dbReference type="PROSITE" id="PS50977"/>
    </source>
</evidence>
<dbReference type="KEGG" id="nno:NONO_c48000"/>
<dbReference type="InterPro" id="IPR001647">
    <property type="entry name" value="HTH_TetR"/>
</dbReference>
<dbReference type="PANTHER" id="PTHR30055:SF153">
    <property type="entry name" value="HTH-TYPE TRANSCRIPTIONAL REPRESSOR RV3405C"/>
    <property type="match status" value="1"/>
</dbReference>
<organism evidence="4 5">
    <name type="scientific">Nocardia nova SH22a</name>
    <dbReference type="NCBI Taxonomy" id="1415166"/>
    <lineage>
        <taxon>Bacteria</taxon>
        <taxon>Bacillati</taxon>
        <taxon>Actinomycetota</taxon>
        <taxon>Actinomycetes</taxon>
        <taxon>Mycobacteriales</taxon>
        <taxon>Nocardiaceae</taxon>
        <taxon>Nocardia</taxon>
    </lineage>
</organism>
<gene>
    <name evidence="4" type="ORF">NONO_c48000</name>
</gene>
<keyword evidence="1 2" id="KW-0238">DNA-binding</keyword>
<dbReference type="PATRIC" id="fig|1415166.3.peg.4946"/>
<proteinExistence type="predicted"/>
<dbReference type="Proteomes" id="UP000019150">
    <property type="component" value="Chromosome"/>
</dbReference>
<dbReference type="PANTHER" id="PTHR30055">
    <property type="entry name" value="HTH-TYPE TRANSCRIPTIONAL REGULATOR RUTR"/>
    <property type="match status" value="1"/>
</dbReference>
<dbReference type="InterPro" id="IPR050109">
    <property type="entry name" value="HTH-type_TetR-like_transc_reg"/>
</dbReference>
<dbReference type="eggNOG" id="COG1309">
    <property type="taxonomic scope" value="Bacteria"/>
</dbReference>
<dbReference type="Gene3D" id="1.10.357.10">
    <property type="entry name" value="Tetracycline Repressor, domain 2"/>
    <property type="match status" value="1"/>
</dbReference>
<dbReference type="SUPFAM" id="SSF46689">
    <property type="entry name" value="Homeodomain-like"/>
    <property type="match status" value="1"/>
</dbReference>
<dbReference type="PRINTS" id="PR00455">
    <property type="entry name" value="HTHTETR"/>
</dbReference>
<dbReference type="InterPro" id="IPR009057">
    <property type="entry name" value="Homeodomain-like_sf"/>
</dbReference>